<keyword evidence="3" id="KW-1185">Reference proteome</keyword>
<accession>A0AAD7X512</accession>
<sequence length="109" mass="12020">MAFVQRSSCLCLLDANAAEGEELRDKGGGFRCAAPEHTPSPPLPSSRTPEQKSRAGLWLSWSVSMATLTSRCDRQSGPVAMVIGRDIKPKLQLPWHHTYWLSSYFCAAL</sequence>
<evidence type="ECO:0000256" key="1">
    <source>
        <dbReference type="SAM" id="MobiDB-lite"/>
    </source>
</evidence>
<feature type="region of interest" description="Disordered" evidence="1">
    <location>
        <begin position="28"/>
        <end position="52"/>
    </location>
</feature>
<gene>
    <name evidence="2" type="ORF">AAFF_G00004180</name>
</gene>
<dbReference type="EMBL" id="JAINUG010000001">
    <property type="protein sequence ID" value="KAJ8418919.1"/>
    <property type="molecule type" value="Genomic_DNA"/>
</dbReference>
<proteinExistence type="predicted"/>
<organism evidence="2 3">
    <name type="scientific">Aldrovandia affinis</name>
    <dbReference type="NCBI Taxonomy" id="143900"/>
    <lineage>
        <taxon>Eukaryota</taxon>
        <taxon>Metazoa</taxon>
        <taxon>Chordata</taxon>
        <taxon>Craniata</taxon>
        <taxon>Vertebrata</taxon>
        <taxon>Euteleostomi</taxon>
        <taxon>Actinopterygii</taxon>
        <taxon>Neopterygii</taxon>
        <taxon>Teleostei</taxon>
        <taxon>Notacanthiformes</taxon>
        <taxon>Halosauridae</taxon>
        <taxon>Aldrovandia</taxon>
    </lineage>
</organism>
<evidence type="ECO:0000313" key="2">
    <source>
        <dbReference type="EMBL" id="KAJ8418919.1"/>
    </source>
</evidence>
<evidence type="ECO:0000313" key="3">
    <source>
        <dbReference type="Proteomes" id="UP001221898"/>
    </source>
</evidence>
<protein>
    <submittedName>
        <fullName evidence="2">Uncharacterized protein</fullName>
    </submittedName>
</protein>
<comment type="caution">
    <text evidence="2">The sequence shown here is derived from an EMBL/GenBank/DDBJ whole genome shotgun (WGS) entry which is preliminary data.</text>
</comment>
<reference evidence="2" key="1">
    <citation type="journal article" date="2023" name="Science">
        <title>Genome structures resolve the early diversification of teleost fishes.</title>
        <authorList>
            <person name="Parey E."/>
            <person name="Louis A."/>
            <person name="Montfort J."/>
            <person name="Bouchez O."/>
            <person name="Roques C."/>
            <person name="Iampietro C."/>
            <person name="Lluch J."/>
            <person name="Castinel A."/>
            <person name="Donnadieu C."/>
            <person name="Desvignes T."/>
            <person name="Floi Bucao C."/>
            <person name="Jouanno E."/>
            <person name="Wen M."/>
            <person name="Mejri S."/>
            <person name="Dirks R."/>
            <person name="Jansen H."/>
            <person name="Henkel C."/>
            <person name="Chen W.J."/>
            <person name="Zahm M."/>
            <person name="Cabau C."/>
            <person name="Klopp C."/>
            <person name="Thompson A.W."/>
            <person name="Robinson-Rechavi M."/>
            <person name="Braasch I."/>
            <person name="Lecointre G."/>
            <person name="Bobe J."/>
            <person name="Postlethwait J.H."/>
            <person name="Berthelot C."/>
            <person name="Roest Crollius H."/>
            <person name="Guiguen Y."/>
        </authorList>
    </citation>
    <scope>NUCLEOTIDE SEQUENCE</scope>
    <source>
        <strain evidence="2">NC1722</strain>
    </source>
</reference>
<name>A0AAD7X512_9TELE</name>
<dbReference type="Proteomes" id="UP001221898">
    <property type="component" value="Unassembled WGS sequence"/>
</dbReference>
<dbReference type="AlphaFoldDB" id="A0AAD7X512"/>